<keyword evidence="3" id="KW-1185">Reference proteome</keyword>
<evidence type="ECO:0000313" key="3">
    <source>
        <dbReference type="Proteomes" id="UP000815677"/>
    </source>
</evidence>
<sequence>MRPTLVLLFVLSGCLRSALAVWIDMEGLPDTGLNTSSWVTGVLPDLTTDIWDLNDMQIAAKNVLAPKYYASYRTGALNEFTYQANLNIYSKVRLNGFSFRDVSNMNVA</sequence>
<feature type="signal peptide" evidence="1">
    <location>
        <begin position="1"/>
        <end position="20"/>
    </location>
</feature>
<evidence type="ECO:0000313" key="2">
    <source>
        <dbReference type="EMBL" id="GAT56300.1"/>
    </source>
</evidence>
<feature type="chain" id="PRO_5045943768" evidence="1">
    <location>
        <begin position="21"/>
        <end position="108"/>
    </location>
</feature>
<evidence type="ECO:0000256" key="1">
    <source>
        <dbReference type="SAM" id="SignalP"/>
    </source>
</evidence>
<dbReference type="InterPro" id="IPR013785">
    <property type="entry name" value="Aldolase_TIM"/>
</dbReference>
<keyword evidence="1" id="KW-0732">Signal</keyword>
<accession>A0ABQ0LYV6</accession>
<reference evidence="2" key="1">
    <citation type="submission" date="2014-09" db="EMBL/GenBank/DDBJ databases">
        <title>Genome sequence of the luminous mushroom Mycena chlorophos for searching fungal bioluminescence genes.</title>
        <authorList>
            <person name="Tanaka Y."/>
            <person name="Kasuga D."/>
            <person name="Oba Y."/>
            <person name="Hase S."/>
            <person name="Sato K."/>
            <person name="Oba Y."/>
            <person name="Sakakibara Y."/>
        </authorList>
    </citation>
    <scope>NUCLEOTIDE SEQUENCE</scope>
</reference>
<proteinExistence type="predicted"/>
<dbReference type="Proteomes" id="UP000815677">
    <property type="component" value="Unassembled WGS sequence"/>
</dbReference>
<dbReference type="EMBL" id="DF849259">
    <property type="protein sequence ID" value="GAT56300.1"/>
    <property type="molecule type" value="Genomic_DNA"/>
</dbReference>
<name>A0ABQ0LYV6_MYCCL</name>
<gene>
    <name evidence="2" type="ORF">MCHLO_12962</name>
</gene>
<protein>
    <submittedName>
        <fullName evidence="2">FMN-dependent alpha-hydroxy acid dehydrogenase</fullName>
    </submittedName>
</protein>
<dbReference type="Gene3D" id="3.20.20.70">
    <property type="entry name" value="Aldolase class I"/>
    <property type="match status" value="1"/>
</dbReference>
<organism evidence="2 3">
    <name type="scientific">Mycena chlorophos</name>
    <name type="common">Agaric fungus</name>
    <name type="synonym">Agaricus chlorophos</name>
    <dbReference type="NCBI Taxonomy" id="658473"/>
    <lineage>
        <taxon>Eukaryota</taxon>
        <taxon>Fungi</taxon>
        <taxon>Dikarya</taxon>
        <taxon>Basidiomycota</taxon>
        <taxon>Agaricomycotina</taxon>
        <taxon>Agaricomycetes</taxon>
        <taxon>Agaricomycetidae</taxon>
        <taxon>Agaricales</taxon>
        <taxon>Marasmiineae</taxon>
        <taxon>Mycenaceae</taxon>
        <taxon>Mycena</taxon>
    </lineage>
</organism>